<dbReference type="EMBL" id="CAJVPL010000869">
    <property type="protein sequence ID" value="CAG8536233.1"/>
    <property type="molecule type" value="Genomic_DNA"/>
</dbReference>
<evidence type="ECO:0000256" key="2">
    <source>
        <dbReference type="SAM" id="Phobius"/>
    </source>
</evidence>
<organism evidence="3 4">
    <name type="scientific">Ambispora gerdemannii</name>
    <dbReference type="NCBI Taxonomy" id="144530"/>
    <lineage>
        <taxon>Eukaryota</taxon>
        <taxon>Fungi</taxon>
        <taxon>Fungi incertae sedis</taxon>
        <taxon>Mucoromycota</taxon>
        <taxon>Glomeromycotina</taxon>
        <taxon>Glomeromycetes</taxon>
        <taxon>Archaeosporales</taxon>
        <taxon>Ambisporaceae</taxon>
        <taxon>Ambispora</taxon>
    </lineage>
</organism>
<name>A0A9N9AKQ9_9GLOM</name>
<feature type="transmembrane region" description="Helical" evidence="2">
    <location>
        <begin position="107"/>
        <end position="129"/>
    </location>
</feature>
<feature type="region of interest" description="Disordered" evidence="1">
    <location>
        <begin position="274"/>
        <end position="306"/>
    </location>
</feature>
<proteinExistence type="predicted"/>
<accession>A0A9N9AKQ9</accession>
<keyword evidence="4" id="KW-1185">Reference proteome</keyword>
<feature type="compositionally biased region" description="Low complexity" evidence="1">
    <location>
        <begin position="1"/>
        <end position="45"/>
    </location>
</feature>
<keyword evidence="2" id="KW-0472">Membrane</keyword>
<feature type="compositionally biased region" description="Polar residues" evidence="1">
    <location>
        <begin position="47"/>
        <end position="85"/>
    </location>
</feature>
<feature type="compositionally biased region" description="Low complexity" evidence="1">
    <location>
        <begin position="86"/>
        <end position="103"/>
    </location>
</feature>
<evidence type="ECO:0000256" key="1">
    <source>
        <dbReference type="SAM" id="MobiDB-lite"/>
    </source>
</evidence>
<gene>
    <name evidence="3" type="ORF">AGERDE_LOCUS5957</name>
</gene>
<dbReference type="OrthoDB" id="2448257at2759"/>
<sequence>MSKPSAAVGTPVATTAPAPTTAASSDNTKDSSQPNNSNNNSAPASKPQESSSETGNNPLPSLSAIPTISVANGASPSSATVSATQSGSVDPTSTDSGSSSDSGGMSAGVMIGGMMAATLIIVVFITYLVRRKIRSNRQNARRASHRLHDTEYNDTYAIGQPTYFEEKHGSNPRRSIIRPNNNQISSPDSVFVDPNPKVNFAPVRGQRQSIYRQSTGVMYEPPRSLMPVNGNYASPLPTNNGYYANYDDYNTEVMGQYQQQYLDTSSAYVPESNYTANHPIQRSPTYIREHSYEDHGPSSPSPPPGH</sequence>
<feature type="compositionally biased region" description="Polar residues" evidence="1">
    <location>
        <begin position="274"/>
        <end position="284"/>
    </location>
</feature>
<dbReference type="AlphaFoldDB" id="A0A9N9AKQ9"/>
<reference evidence="3" key="1">
    <citation type="submission" date="2021-06" db="EMBL/GenBank/DDBJ databases">
        <authorList>
            <person name="Kallberg Y."/>
            <person name="Tangrot J."/>
            <person name="Rosling A."/>
        </authorList>
    </citation>
    <scope>NUCLEOTIDE SEQUENCE</scope>
    <source>
        <strain evidence="3">MT106</strain>
    </source>
</reference>
<comment type="caution">
    <text evidence="3">The sequence shown here is derived from an EMBL/GenBank/DDBJ whole genome shotgun (WGS) entry which is preliminary data.</text>
</comment>
<dbReference type="Proteomes" id="UP000789831">
    <property type="component" value="Unassembled WGS sequence"/>
</dbReference>
<feature type="compositionally biased region" description="Basic and acidic residues" evidence="1">
    <location>
        <begin position="287"/>
        <end position="296"/>
    </location>
</feature>
<feature type="region of interest" description="Disordered" evidence="1">
    <location>
        <begin position="1"/>
        <end position="103"/>
    </location>
</feature>
<protein>
    <submittedName>
        <fullName evidence="3">12162_t:CDS:1</fullName>
    </submittedName>
</protein>
<keyword evidence="2" id="KW-0812">Transmembrane</keyword>
<evidence type="ECO:0000313" key="4">
    <source>
        <dbReference type="Proteomes" id="UP000789831"/>
    </source>
</evidence>
<keyword evidence="2" id="KW-1133">Transmembrane helix</keyword>
<evidence type="ECO:0000313" key="3">
    <source>
        <dbReference type="EMBL" id="CAG8536233.1"/>
    </source>
</evidence>